<evidence type="ECO:0000313" key="2">
    <source>
        <dbReference type="EMBL" id="GIJ47017.1"/>
    </source>
</evidence>
<proteinExistence type="predicted"/>
<name>A0A8J3YMI4_9ACTN</name>
<dbReference type="Proteomes" id="UP000619260">
    <property type="component" value="Unassembled WGS sequence"/>
</dbReference>
<evidence type="ECO:0000313" key="3">
    <source>
        <dbReference type="Proteomes" id="UP000619260"/>
    </source>
</evidence>
<reference evidence="2" key="1">
    <citation type="submission" date="2021-01" db="EMBL/GenBank/DDBJ databases">
        <title>Whole genome shotgun sequence of Virgisporangium aliadipatigenens NBRC 105644.</title>
        <authorList>
            <person name="Komaki H."/>
            <person name="Tamura T."/>
        </authorList>
    </citation>
    <scope>NUCLEOTIDE SEQUENCE</scope>
    <source>
        <strain evidence="2">NBRC 105644</strain>
    </source>
</reference>
<sequence length="76" mass="7495">MGTLSFVGCFVLSGLFLVVVLAGGAALAMGLRRAKNGLGGAFGGGAPHRPSDATAARDGDWTGFGGEAPRGRSTSD</sequence>
<keyword evidence="3" id="KW-1185">Reference proteome</keyword>
<evidence type="ECO:0000256" key="1">
    <source>
        <dbReference type="SAM" id="MobiDB-lite"/>
    </source>
</evidence>
<dbReference type="EMBL" id="BOPF01000013">
    <property type="protein sequence ID" value="GIJ47017.1"/>
    <property type="molecule type" value="Genomic_DNA"/>
</dbReference>
<organism evidence="2 3">
    <name type="scientific">Virgisporangium aliadipatigenens</name>
    <dbReference type="NCBI Taxonomy" id="741659"/>
    <lineage>
        <taxon>Bacteria</taxon>
        <taxon>Bacillati</taxon>
        <taxon>Actinomycetota</taxon>
        <taxon>Actinomycetes</taxon>
        <taxon>Micromonosporales</taxon>
        <taxon>Micromonosporaceae</taxon>
        <taxon>Virgisporangium</taxon>
    </lineage>
</organism>
<feature type="region of interest" description="Disordered" evidence="1">
    <location>
        <begin position="41"/>
        <end position="76"/>
    </location>
</feature>
<accession>A0A8J3YMI4</accession>
<feature type="compositionally biased region" description="Basic and acidic residues" evidence="1">
    <location>
        <begin position="49"/>
        <end position="60"/>
    </location>
</feature>
<dbReference type="AlphaFoldDB" id="A0A8J3YMI4"/>
<gene>
    <name evidence="2" type="ORF">Val02_39030</name>
</gene>
<dbReference type="RefSeq" id="WP_203900538.1">
    <property type="nucleotide sequence ID" value="NZ_BOPF01000013.1"/>
</dbReference>
<protein>
    <submittedName>
        <fullName evidence="2">Uncharacterized protein</fullName>
    </submittedName>
</protein>
<comment type="caution">
    <text evidence="2">The sequence shown here is derived from an EMBL/GenBank/DDBJ whole genome shotgun (WGS) entry which is preliminary data.</text>
</comment>